<sequence>MGNIEASNRESAVGILTGHNLFVLSLEPIVETKWYDHILSIFKSVKGTDMMIFTRQLATLIASQVPLSDSLNNLYRQTPSPIL</sequence>
<dbReference type="Gene3D" id="1.20.81.30">
    <property type="entry name" value="Type II secretion system (T2SS), domain F"/>
    <property type="match status" value="1"/>
</dbReference>
<reference evidence="1" key="1">
    <citation type="journal article" date="2015" name="Nature">
        <title>Complex archaea that bridge the gap between prokaryotes and eukaryotes.</title>
        <authorList>
            <person name="Spang A."/>
            <person name="Saw J.H."/>
            <person name="Jorgensen S.L."/>
            <person name="Zaremba-Niedzwiedzka K."/>
            <person name="Martijn J."/>
            <person name="Lind A.E."/>
            <person name="van Eijk R."/>
            <person name="Schleper C."/>
            <person name="Guy L."/>
            <person name="Ettema T.J."/>
        </authorList>
    </citation>
    <scope>NUCLEOTIDE SEQUENCE</scope>
</reference>
<proteinExistence type="predicted"/>
<comment type="caution">
    <text evidence="1">The sequence shown here is derived from an EMBL/GenBank/DDBJ whole genome shotgun (WGS) entry which is preliminary data.</text>
</comment>
<feature type="non-terminal residue" evidence="1">
    <location>
        <position position="83"/>
    </location>
</feature>
<dbReference type="AlphaFoldDB" id="A0A0F9JHT0"/>
<name>A0A0F9JHT0_9ZZZZ</name>
<dbReference type="InterPro" id="IPR042094">
    <property type="entry name" value="T2SS_GspF_sf"/>
</dbReference>
<protein>
    <submittedName>
        <fullName evidence="1">Uncharacterized protein</fullName>
    </submittedName>
</protein>
<gene>
    <name evidence="1" type="ORF">LCGC14_1755590</name>
</gene>
<dbReference type="EMBL" id="LAZR01016255">
    <property type="protein sequence ID" value="KKM05291.1"/>
    <property type="molecule type" value="Genomic_DNA"/>
</dbReference>
<organism evidence="1">
    <name type="scientific">marine sediment metagenome</name>
    <dbReference type="NCBI Taxonomy" id="412755"/>
    <lineage>
        <taxon>unclassified sequences</taxon>
        <taxon>metagenomes</taxon>
        <taxon>ecological metagenomes</taxon>
    </lineage>
</organism>
<evidence type="ECO:0000313" key="1">
    <source>
        <dbReference type="EMBL" id="KKM05291.1"/>
    </source>
</evidence>
<accession>A0A0F9JHT0</accession>